<evidence type="ECO:0000256" key="1">
    <source>
        <dbReference type="ARBA" id="ARBA00022729"/>
    </source>
</evidence>
<dbReference type="RefSeq" id="WP_146528828.1">
    <property type="nucleotide sequence ID" value="NZ_SJPV01000008.1"/>
</dbReference>
<sequence>MDKCLDLTIIGLVSCLMIGCGGSDVKTASRTGAAKRSAVAKAPTDAVAITLFCSDCHPFPNPNRFAKDRWQEQVELGFRIYRDSHRTDLTPPDFDATLAFFRDLAPEEVQIPIPERNLDTRFDALAIPWPISDSLSAVSSVVPIDADDLSAGLLLTDMWTGLVAQFELPPASEQRAELASIEVKQLARLAHPAHIEPADLDRDGVTDFVVADLGTLNPQPERQGSVWWLRDDGSGSLKRLPLRLGLARVAEARPIDYDGDGDQDLLIGDFGLHFVGDISVGINTAIEQGMPRFEWSVTDPRPGTIALPILDFDQDGRVDYLSLVTQQYEMVELHHQLGDGSYQTKLIHTTGDPASGSSSMEVVDFDRDGDLDVLYTNGDTFDDTFAKPFHEVLWLENEGNFPFKPHLIASMPGCYHATTADFDGDGDLDVAAVALLSKQEVGRYAEDTFDGIAWFEQIDGDRFVRHSILLNVCEAATCMALDWNGDGAMDLLVPPCDTQYQPRTELTVYLNQGTSDSETAPIDAEEPR</sequence>
<dbReference type="InterPro" id="IPR013517">
    <property type="entry name" value="FG-GAP"/>
</dbReference>
<dbReference type="PANTHER" id="PTHR46580:SF4">
    <property type="entry name" value="ATP_GTP-BINDING PROTEIN"/>
    <property type="match status" value="1"/>
</dbReference>
<dbReference type="OrthoDB" id="227135at2"/>
<gene>
    <name evidence="2" type="ORF">Poly41_46010</name>
</gene>
<reference evidence="2 3" key="1">
    <citation type="submission" date="2019-02" db="EMBL/GenBank/DDBJ databases">
        <title>Deep-cultivation of Planctomycetes and their phenomic and genomic characterization uncovers novel biology.</title>
        <authorList>
            <person name="Wiegand S."/>
            <person name="Jogler M."/>
            <person name="Boedeker C."/>
            <person name="Pinto D."/>
            <person name="Vollmers J."/>
            <person name="Rivas-Marin E."/>
            <person name="Kohn T."/>
            <person name="Peeters S.H."/>
            <person name="Heuer A."/>
            <person name="Rast P."/>
            <person name="Oberbeckmann S."/>
            <person name="Bunk B."/>
            <person name="Jeske O."/>
            <person name="Meyerdierks A."/>
            <person name="Storesund J.E."/>
            <person name="Kallscheuer N."/>
            <person name="Luecker S."/>
            <person name="Lage O.M."/>
            <person name="Pohl T."/>
            <person name="Merkel B.J."/>
            <person name="Hornburger P."/>
            <person name="Mueller R.-W."/>
            <person name="Bruemmer F."/>
            <person name="Labrenz M."/>
            <person name="Spormann A.M."/>
            <person name="Op Den Camp H."/>
            <person name="Overmann J."/>
            <person name="Amann R."/>
            <person name="Jetten M.S.M."/>
            <person name="Mascher T."/>
            <person name="Medema M.H."/>
            <person name="Devos D.P."/>
            <person name="Kaster A.-K."/>
            <person name="Ovreas L."/>
            <person name="Rohde M."/>
            <person name="Galperin M.Y."/>
            <person name="Jogler C."/>
        </authorList>
    </citation>
    <scope>NUCLEOTIDE SEQUENCE [LARGE SCALE GENOMIC DNA]</scope>
    <source>
        <strain evidence="2 3">Poly41</strain>
    </source>
</reference>
<keyword evidence="3" id="KW-1185">Reference proteome</keyword>
<accession>A0A5C6DB99</accession>
<proteinExistence type="predicted"/>
<dbReference type="EMBL" id="SJPV01000008">
    <property type="protein sequence ID" value="TWU34453.1"/>
    <property type="molecule type" value="Genomic_DNA"/>
</dbReference>
<organism evidence="2 3">
    <name type="scientific">Novipirellula artificiosorum</name>
    <dbReference type="NCBI Taxonomy" id="2528016"/>
    <lineage>
        <taxon>Bacteria</taxon>
        <taxon>Pseudomonadati</taxon>
        <taxon>Planctomycetota</taxon>
        <taxon>Planctomycetia</taxon>
        <taxon>Pirellulales</taxon>
        <taxon>Pirellulaceae</taxon>
        <taxon>Novipirellula</taxon>
    </lineage>
</organism>
<dbReference type="PROSITE" id="PS51257">
    <property type="entry name" value="PROKAR_LIPOPROTEIN"/>
    <property type="match status" value="1"/>
</dbReference>
<dbReference type="AlphaFoldDB" id="A0A5C6DB99"/>
<evidence type="ECO:0000313" key="3">
    <source>
        <dbReference type="Proteomes" id="UP000319143"/>
    </source>
</evidence>
<dbReference type="Pfam" id="PF13517">
    <property type="entry name" value="FG-GAP_3"/>
    <property type="match status" value="3"/>
</dbReference>
<comment type="caution">
    <text evidence="2">The sequence shown here is derived from an EMBL/GenBank/DDBJ whole genome shotgun (WGS) entry which is preliminary data.</text>
</comment>
<keyword evidence="1" id="KW-0732">Signal</keyword>
<protein>
    <submittedName>
        <fullName evidence="2">FG-GAP repeat protein</fullName>
    </submittedName>
</protein>
<dbReference type="InterPro" id="IPR028994">
    <property type="entry name" value="Integrin_alpha_N"/>
</dbReference>
<name>A0A5C6DB99_9BACT</name>
<dbReference type="PANTHER" id="PTHR46580">
    <property type="entry name" value="SENSOR KINASE-RELATED"/>
    <property type="match status" value="1"/>
</dbReference>
<evidence type="ECO:0000313" key="2">
    <source>
        <dbReference type="EMBL" id="TWU34453.1"/>
    </source>
</evidence>
<dbReference type="SUPFAM" id="SSF69318">
    <property type="entry name" value="Integrin alpha N-terminal domain"/>
    <property type="match status" value="1"/>
</dbReference>
<dbReference type="Proteomes" id="UP000319143">
    <property type="component" value="Unassembled WGS sequence"/>
</dbReference>